<accession>A0A0B7HC84</accession>
<evidence type="ECO:0000313" key="2">
    <source>
        <dbReference type="EMBL" id="CEN35542.1"/>
    </source>
</evidence>
<name>A0A0B7HC84_9FLAO</name>
<feature type="transmembrane region" description="Helical" evidence="1">
    <location>
        <begin position="52"/>
        <end position="72"/>
    </location>
</feature>
<sequence length="258" mass="30534">MKQFYKLFKKELNENAKNLTYIFIATTLIVPAIMAYSYFIRAKEEVFYEVNFISIYPFTILIIGILSSYLAFRFVEKKNKIIAEISLPASIFQKWLVKFIIYTVFHLISYSLLFFLMYKIGIFIIEKNNISIEPYSVFDKDSLEGFIVASIITYFMIQSFFYSSILTFKRFTFLKSLLAVSLSIFLFIIFNLYLTGILGREDIFFVTDRITIDSYGSYEVYYKASYAFYILKSNLFVVGLPLLFYMVSYFKFKEKEAR</sequence>
<gene>
    <name evidence="2" type="ORF">CCYN74_130053</name>
</gene>
<feature type="transmembrane region" description="Helical" evidence="1">
    <location>
        <begin position="226"/>
        <end position="250"/>
    </location>
</feature>
<protein>
    <submittedName>
        <fullName evidence="2">Uncharacterized protein</fullName>
    </submittedName>
</protein>
<keyword evidence="1" id="KW-1133">Transmembrane helix</keyword>
<reference evidence="2 3" key="1">
    <citation type="submission" date="2015-01" db="EMBL/GenBank/DDBJ databases">
        <authorList>
            <person name="MANFREDI Pablo"/>
        </authorList>
    </citation>
    <scope>NUCLEOTIDE SEQUENCE [LARGE SCALE GENOMIC DNA]</scope>
    <source>
        <strain evidence="2 3">Ccy74</strain>
    </source>
</reference>
<feature type="transmembrane region" description="Helical" evidence="1">
    <location>
        <begin position="145"/>
        <end position="165"/>
    </location>
</feature>
<feature type="transmembrane region" description="Helical" evidence="1">
    <location>
        <begin position="21"/>
        <end position="40"/>
    </location>
</feature>
<dbReference type="RefSeq" id="WP_018280297.1">
    <property type="nucleotide sequence ID" value="NZ_CDOF01000044.1"/>
</dbReference>
<keyword evidence="1" id="KW-0472">Membrane</keyword>
<feature type="transmembrane region" description="Helical" evidence="1">
    <location>
        <begin position="177"/>
        <end position="198"/>
    </location>
</feature>
<organism evidence="2 3">
    <name type="scientific">Capnocytophaga cynodegmi</name>
    <dbReference type="NCBI Taxonomy" id="28189"/>
    <lineage>
        <taxon>Bacteria</taxon>
        <taxon>Pseudomonadati</taxon>
        <taxon>Bacteroidota</taxon>
        <taxon>Flavobacteriia</taxon>
        <taxon>Flavobacteriales</taxon>
        <taxon>Flavobacteriaceae</taxon>
        <taxon>Capnocytophaga</taxon>
    </lineage>
</organism>
<dbReference type="Proteomes" id="UP000038083">
    <property type="component" value="Unassembled WGS sequence"/>
</dbReference>
<dbReference type="AlphaFoldDB" id="A0A0B7HC84"/>
<proteinExistence type="predicted"/>
<dbReference type="EMBL" id="CDOG01000005">
    <property type="protein sequence ID" value="CEN35542.1"/>
    <property type="molecule type" value="Genomic_DNA"/>
</dbReference>
<evidence type="ECO:0000313" key="3">
    <source>
        <dbReference type="Proteomes" id="UP000038083"/>
    </source>
</evidence>
<feature type="transmembrane region" description="Helical" evidence="1">
    <location>
        <begin position="99"/>
        <end position="125"/>
    </location>
</feature>
<evidence type="ECO:0000256" key="1">
    <source>
        <dbReference type="SAM" id="Phobius"/>
    </source>
</evidence>
<keyword evidence="1" id="KW-0812">Transmembrane</keyword>